<protein>
    <submittedName>
        <fullName evidence="2">Uncharacterized protein</fullName>
    </submittedName>
</protein>
<evidence type="ECO:0000313" key="3">
    <source>
        <dbReference type="Proteomes" id="UP001501218"/>
    </source>
</evidence>
<dbReference type="EMBL" id="BAAARA010000004">
    <property type="protein sequence ID" value="GAA2340486.1"/>
    <property type="molecule type" value="Genomic_DNA"/>
</dbReference>
<keyword evidence="3" id="KW-1185">Reference proteome</keyword>
<organism evidence="2 3">
    <name type="scientific">Saccharopolyspora halophila</name>
    <dbReference type="NCBI Taxonomy" id="405551"/>
    <lineage>
        <taxon>Bacteria</taxon>
        <taxon>Bacillati</taxon>
        <taxon>Actinomycetota</taxon>
        <taxon>Actinomycetes</taxon>
        <taxon>Pseudonocardiales</taxon>
        <taxon>Pseudonocardiaceae</taxon>
        <taxon>Saccharopolyspora</taxon>
    </lineage>
</organism>
<gene>
    <name evidence="2" type="ORF">GCM10009854_16150</name>
</gene>
<keyword evidence="1" id="KW-0812">Transmembrane</keyword>
<dbReference type="Proteomes" id="UP001501218">
    <property type="component" value="Unassembled WGS sequence"/>
</dbReference>
<dbReference type="RefSeq" id="WP_344128362.1">
    <property type="nucleotide sequence ID" value="NZ_BAAARA010000004.1"/>
</dbReference>
<keyword evidence="1" id="KW-0472">Membrane</keyword>
<keyword evidence="1" id="KW-1133">Transmembrane helix</keyword>
<feature type="transmembrane region" description="Helical" evidence="1">
    <location>
        <begin position="74"/>
        <end position="95"/>
    </location>
</feature>
<accession>A0ABN3FYV3</accession>
<reference evidence="2 3" key="1">
    <citation type="journal article" date="2019" name="Int. J. Syst. Evol. Microbiol.">
        <title>The Global Catalogue of Microorganisms (GCM) 10K type strain sequencing project: providing services to taxonomists for standard genome sequencing and annotation.</title>
        <authorList>
            <consortium name="The Broad Institute Genomics Platform"/>
            <consortium name="The Broad Institute Genome Sequencing Center for Infectious Disease"/>
            <person name="Wu L."/>
            <person name="Ma J."/>
        </authorList>
    </citation>
    <scope>NUCLEOTIDE SEQUENCE [LARGE SCALE GENOMIC DNA]</scope>
    <source>
        <strain evidence="2 3">JCM 16221</strain>
    </source>
</reference>
<sequence length="98" mass="9741">MSIPSSVLTSAGLIGGFAVAQASKHRHWGGMVAAGAGLGAVETCRRRAGVAPALALGTTYAGALYSSHPLAKKLGAWPSVFAVTGATAVVATLLARPR</sequence>
<evidence type="ECO:0000313" key="2">
    <source>
        <dbReference type="EMBL" id="GAA2340486.1"/>
    </source>
</evidence>
<proteinExistence type="predicted"/>
<name>A0ABN3FYV3_9PSEU</name>
<comment type="caution">
    <text evidence="2">The sequence shown here is derived from an EMBL/GenBank/DDBJ whole genome shotgun (WGS) entry which is preliminary data.</text>
</comment>
<evidence type="ECO:0000256" key="1">
    <source>
        <dbReference type="SAM" id="Phobius"/>
    </source>
</evidence>